<dbReference type="AlphaFoldDB" id="A0A433B9J0"/>
<proteinExistence type="predicted"/>
<feature type="region of interest" description="Disordered" evidence="1">
    <location>
        <begin position="58"/>
        <end position="96"/>
    </location>
</feature>
<gene>
    <name evidence="2" type="ORF">BC936DRAFT_139623</name>
</gene>
<organism evidence="2 3">
    <name type="scientific">Jimgerdemannia flammicorona</name>
    <dbReference type="NCBI Taxonomy" id="994334"/>
    <lineage>
        <taxon>Eukaryota</taxon>
        <taxon>Fungi</taxon>
        <taxon>Fungi incertae sedis</taxon>
        <taxon>Mucoromycota</taxon>
        <taxon>Mucoromycotina</taxon>
        <taxon>Endogonomycetes</taxon>
        <taxon>Endogonales</taxon>
        <taxon>Endogonaceae</taxon>
        <taxon>Jimgerdemannia</taxon>
    </lineage>
</organism>
<comment type="caution">
    <text evidence="2">The sequence shown here is derived from an EMBL/GenBank/DDBJ whole genome shotgun (WGS) entry which is preliminary data.</text>
</comment>
<evidence type="ECO:0000313" key="2">
    <source>
        <dbReference type="EMBL" id="RUP15164.1"/>
    </source>
</evidence>
<dbReference type="EMBL" id="RBNI01015452">
    <property type="protein sequence ID" value="RUP15164.1"/>
    <property type="molecule type" value="Genomic_DNA"/>
</dbReference>
<dbReference type="Proteomes" id="UP000268093">
    <property type="component" value="Unassembled WGS sequence"/>
</dbReference>
<reference evidence="2 3" key="1">
    <citation type="journal article" date="2018" name="New Phytol.">
        <title>Phylogenomics of Endogonaceae and evolution of mycorrhizas within Mucoromycota.</title>
        <authorList>
            <person name="Chang Y."/>
            <person name="Desiro A."/>
            <person name="Na H."/>
            <person name="Sandor L."/>
            <person name="Lipzen A."/>
            <person name="Clum A."/>
            <person name="Barry K."/>
            <person name="Grigoriev I.V."/>
            <person name="Martin F.M."/>
            <person name="Stajich J.E."/>
            <person name="Smith M.E."/>
            <person name="Bonito G."/>
            <person name="Spatafora J.W."/>
        </authorList>
    </citation>
    <scope>NUCLEOTIDE SEQUENCE [LARGE SCALE GENOMIC DNA]</scope>
    <source>
        <strain evidence="2 3">GMNB39</strain>
    </source>
</reference>
<evidence type="ECO:0000256" key="1">
    <source>
        <dbReference type="SAM" id="MobiDB-lite"/>
    </source>
</evidence>
<name>A0A433B9J0_9FUNG</name>
<accession>A0A433B9J0</accession>
<keyword evidence="3" id="KW-1185">Reference proteome</keyword>
<evidence type="ECO:0000313" key="3">
    <source>
        <dbReference type="Proteomes" id="UP000268093"/>
    </source>
</evidence>
<sequence length="96" mass="10828">MQPPKQPEYVLGCCALSPNKQPEYVLGCYGVHFVANRFKTENEVHDIQDRARVDYASNLHGRPSLPVKRRDSDVSGDREAMKSFNADTSRGFGDQK</sequence>
<feature type="compositionally biased region" description="Basic and acidic residues" evidence="1">
    <location>
        <begin position="68"/>
        <end position="81"/>
    </location>
</feature>
<protein>
    <submittedName>
        <fullName evidence="2">Uncharacterized protein</fullName>
    </submittedName>
</protein>